<gene>
    <name evidence="2" type="ORF">RI844_13415</name>
</gene>
<protein>
    <submittedName>
        <fullName evidence="2">Alpha/beta hydrolase</fullName>
    </submittedName>
</protein>
<dbReference type="Proteomes" id="UP001301442">
    <property type="component" value="Chromosome"/>
</dbReference>
<proteinExistence type="predicted"/>
<evidence type="ECO:0000313" key="2">
    <source>
        <dbReference type="EMBL" id="WOH36366.1"/>
    </source>
</evidence>
<dbReference type="InterPro" id="IPR029058">
    <property type="entry name" value="AB_hydrolase_fold"/>
</dbReference>
<sequence>MALLKEVIIKTLLFAVIGLLFSSSCVANTVYENFPSEINPNEKYVFYSHGFIVEGTNPTPVNPRWGMYDFPKIKEKLADESYNLIAYHRPKDTDPRAFAKKLANNATTLINQGVKPENITFIGFSRGGAITILTSNYLASDQVNFVILAGCSRFVKNNPELEVFGNVFSVFETSDGVGSCQFLIDRSNSVKTFEEISISTGKEHGAFYNPLPEWIIPVKKWLN</sequence>
<reference evidence="2 3" key="1">
    <citation type="submission" date="2023-09" db="EMBL/GenBank/DDBJ databases">
        <authorList>
            <person name="Qi X."/>
        </authorList>
    </citation>
    <scope>NUCLEOTIDE SEQUENCE [LARGE SCALE GENOMIC DNA]</scope>
    <source>
        <strain evidence="2 3">S1-1</strain>
    </source>
</reference>
<dbReference type="RefSeq" id="WP_348395179.1">
    <property type="nucleotide sequence ID" value="NZ_CP136600.1"/>
</dbReference>
<evidence type="ECO:0000313" key="3">
    <source>
        <dbReference type="Proteomes" id="UP001301442"/>
    </source>
</evidence>
<keyword evidence="3" id="KW-1185">Reference proteome</keyword>
<dbReference type="EMBL" id="CP136600">
    <property type="protein sequence ID" value="WOH36366.1"/>
    <property type="molecule type" value="Genomic_DNA"/>
</dbReference>
<keyword evidence="1" id="KW-0732">Signal</keyword>
<evidence type="ECO:0000256" key="1">
    <source>
        <dbReference type="SAM" id="SignalP"/>
    </source>
</evidence>
<dbReference type="PROSITE" id="PS51257">
    <property type="entry name" value="PROKAR_LIPOPROTEIN"/>
    <property type="match status" value="1"/>
</dbReference>
<keyword evidence="2" id="KW-0378">Hydrolase</keyword>
<feature type="chain" id="PRO_5046802298" evidence="1">
    <location>
        <begin position="28"/>
        <end position="223"/>
    </location>
</feature>
<dbReference type="SUPFAM" id="SSF53474">
    <property type="entry name" value="alpha/beta-Hydrolases"/>
    <property type="match status" value="1"/>
</dbReference>
<dbReference type="GO" id="GO:0016787">
    <property type="term" value="F:hydrolase activity"/>
    <property type="evidence" value="ECO:0007669"/>
    <property type="project" value="UniProtKB-KW"/>
</dbReference>
<dbReference type="Gene3D" id="3.40.50.1820">
    <property type="entry name" value="alpha/beta hydrolase"/>
    <property type="match status" value="1"/>
</dbReference>
<accession>A0ABZ0GLS9</accession>
<organism evidence="2 3">
    <name type="scientific">Thalassotalea fonticola</name>
    <dbReference type="NCBI Taxonomy" id="3065649"/>
    <lineage>
        <taxon>Bacteria</taxon>
        <taxon>Pseudomonadati</taxon>
        <taxon>Pseudomonadota</taxon>
        <taxon>Gammaproteobacteria</taxon>
        <taxon>Alteromonadales</taxon>
        <taxon>Colwelliaceae</taxon>
        <taxon>Thalassotalea</taxon>
    </lineage>
</organism>
<name>A0ABZ0GLS9_9GAMM</name>
<feature type="signal peptide" evidence="1">
    <location>
        <begin position="1"/>
        <end position="27"/>
    </location>
</feature>